<feature type="signal peptide" evidence="1">
    <location>
        <begin position="1"/>
        <end position="19"/>
    </location>
</feature>
<evidence type="ECO:0000313" key="3">
    <source>
        <dbReference type="Proteomes" id="UP000184436"/>
    </source>
</evidence>
<dbReference type="AlphaFoldDB" id="A0A1M5FP40"/>
<sequence>MKRCIAILMLCYCFQYVVCQTTWQKDSTMYMTAYQHIKNDSIFSGKLIAVTDSIVDLDRYCLDCLKKEFPEEYEKLKVYRKNKKYPYFYTYYSYFYTYYSPLLAFLFRNQDVEQASAILFFSNIEDLMLRADVNFYDKTYISNKFKYEEYIWGISYEYLFIFDENATLRKVVRSEFQLN</sequence>
<accession>A0A1M5FP40</accession>
<dbReference type="RefSeq" id="WP_136498641.1">
    <property type="nucleotide sequence ID" value="NZ_FQVD01000047.1"/>
</dbReference>
<organism evidence="2 3">
    <name type="scientific">Bacteroides faecichinchillae</name>
    <dbReference type="NCBI Taxonomy" id="871325"/>
    <lineage>
        <taxon>Bacteria</taxon>
        <taxon>Pseudomonadati</taxon>
        <taxon>Bacteroidota</taxon>
        <taxon>Bacteroidia</taxon>
        <taxon>Bacteroidales</taxon>
        <taxon>Bacteroidaceae</taxon>
        <taxon>Bacteroides</taxon>
    </lineage>
</organism>
<feature type="chain" id="PRO_5030031408" evidence="1">
    <location>
        <begin position="20"/>
        <end position="179"/>
    </location>
</feature>
<dbReference type="Proteomes" id="UP000184436">
    <property type="component" value="Unassembled WGS sequence"/>
</dbReference>
<name>A0A1M5FP40_9BACE</name>
<evidence type="ECO:0000313" key="2">
    <source>
        <dbReference type="EMBL" id="SHF93278.1"/>
    </source>
</evidence>
<evidence type="ECO:0000256" key="1">
    <source>
        <dbReference type="SAM" id="SignalP"/>
    </source>
</evidence>
<keyword evidence="3" id="KW-1185">Reference proteome</keyword>
<protein>
    <submittedName>
        <fullName evidence="2">Uncharacterized protein</fullName>
    </submittedName>
</protein>
<keyword evidence="1" id="KW-0732">Signal</keyword>
<reference evidence="2 3" key="1">
    <citation type="submission" date="2016-11" db="EMBL/GenBank/DDBJ databases">
        <authorList>
            <person name="Jaros S."/>
            <person name="Januszkiewicz K."/>
            <person name="Wedrychowicz H."/>
        </authorList>
    </citation>
    <scope>NUCLEOTIDE SEQUENCE [LARGE SCALE GENOMIC DNA]</scope>
    <source>
        <strain evidence="2 3">DSM 26883</strain>
    </source>
</reference>
<dbReference type="EMBL" id="FQVD01000047">
    <property type="protein sequence ID" value="SHF93278.1"/>
    <property type="molecule type" value="Genomic_DNA"/>
</dbReference>
<proteinExistence type="predicted"/>
<dbReference type="OrthoDB" id="10003512at2"/>
<gene>
    <name evidence="2" type="ORF">SAMN05444349_14719</name>
</gene>